<gene>
    <name evidence="2" type="ORF">LTRI10_LOCUS35976</name>
</gene>
<evidence type="ECO:0000313" key="3">
    <source>
        <dbReference type="Proteomes" id="UP001497516"/>
    </source>
</evidence>
<accession>A0AAV2FBA9</accession>
<evidence type="ECO:0000256" key="1">
    <source>
        <dbReference type="SAM" id="MobiDB-lite"/>
    </source>
</evidence>
<proteinExistence type="predicted"/>
<reference evidence="2 3" key="1">
    <citation type="submission" date="2024-04" db="EMBL/GenBank/DDBJ databases">
        <authorList>
            <person name="Fracassetti M."/>
        </authorList>
    </citation>
    <scope>NUCLEOTIDE SEQUENCE [LARGE SCALE GENOMIC DNA]</scope>
</reference>
<protein>
    <submittedName>
        <fullName evidence="2">Uncharacterized protein</fullName>
    </submittedName>
</protein>
<dbReference type="EMBL" id="OZ034819">
    <property type="protein sequence ID" value="CAL1395550.1"/>
    <property type="molecule type" value="Genomic_DNA"/>
</dbReference>
<feature type="region of interest" description="Disordered" evidence="1">
    <location>
        <begin position="26"/>
        <end position="49"/>
    </location>
</feature>
<keyword evidence="3" id="KW-1185">Reference proteome</keyword>
<evidence type="ECO:0000313" key="2">
    <source>
        <dbReference type="EMBL" id="CAL1395550.1"/>
    </source>
</evidence>
<name>A0AAV2FBA9_9ROSI</name>
<feature type="compositionally biased region" description="Polar residues" evidence="1">
    <location>
        <begin position="26"/>
        <end position="38"/>
    </location>
</feature>
<sequence>MISSRRSLPISQIGLWGNPSSELRQSRLVTQTSTTESASFPAGITNRSRQHRECRSCRRVLCLKPQAEKCFSRAPKIGNEVRRSRGCRSSLG</sequence>
<dbReference type="AlphaFoldDB" id="A0AAV2FBA9"/>
<dbReference type="Proteomes" id="UP001497516">
    <property type="component" value="Chromosome 6"/>
</dbReference>
<organism evidence="2 3">
    <name type="scientific">Linum trigynum</name>
    <dbReference type="NCBI Taxonomy" id="586398"/>
    <lineage>
        <taxon>Eukaryota</taxon>
        <taxon>Viridiplantae</taxon>
        <taxon>Streptophyta</taxon>
        <taxon>Embryophyta</taxon>
        <taxon>Tracheophyta</taxon>
        <taxon>Spermatophyta</taxon>
        <taxon>Magnoliopsida</taxon>
        <taxon>eudicotyledons</taxon>
        <taxon>Gunneridae</taxon>
        <taxon>Pentapetalae</taxon>
        <taxon>rosids</taxon>
        <taxon>fabids</taxon>
        <taxon>Malpighiales</taxon>
        <taxon>Linaceae</taxon>
        <taxon>Linum</taxon>
    </lineage>
</organism>